<sequence>MSAPVLVYDGDCGFCVSWVRVAERRIVDGTGLVSVSWQAAGLEEPLRLRARREVLLLHPDGRRVWGGADAAAVLLVNSPHPYWRPLGSLLRRPFARAAGAAAYRWIARNRHRLPGAPARWTAGK</sequence>
<dbReference type="EMBL" id="SNYN01000010">
    <property type="protein sequence ID" value="TDQ51615.1"/>
    <property type="molecule type" value="Genomic_DNA"/>
</dbReference>
<dbReference type="Pfam" id="PF04134">
    <property type="entry name" value="DCC1-like"/>
    <property type="match status" value="1"/>
</dbReference>
<dbReference type="GO" id="GO:0015035">
    <property type="term" value="F:protein-disulfide reductase activity"/>
    <property type="evidence" value="ECO:0007669"/>
    <property type="project" value="InterPro"/>
</dbReference>
<dbReference type="RefSeq" id="WP_133742029.1">
    <property type="nucleotide sequence ID" value="NZ_SNYN01000010.1"/>
</dbReference>
<protein>
    <submittedName>
        <fullName evidence="1">Putative DCC family thiol-disulfide oxidoreductase YuxK</fullName>
    </submittedName>
</protein>
<keyword evidence="2" id="KW-1185">Reference proteome</keyword>
<dbReference type="OrthoDB" id="9813713at2"/>
<dbReference type="Proteomes" id="UP000295281">
    <property type="component" value="Unassembled WGS sequence"/>
</dbReference>
<dbReference type="InterPro" id="IPR007263">
    <property type="entry name" value="DCC1-like"/>
</dbReference>
<comment type="caution">
    <text evidence="1">The sequence shown here is derived from an EMBL/GenBank/DDBJ whole genome shotgun (WGS) entry which is preliminary data.</text>
</comment>
<gene>
    <name evidence="1" type="ORF">EV190_110104</name>
</gene>
<evidence type="ECO:0000313" key="1">
    <source>
        <dbReference type="EMBL" id="TDQ51615.1"/>
    </source>
</evidence>
<organism evidence="1 2">
    <name type="scientific">Actinorugispora endophytica</name>
    <dbReference type="NCBI Taxonomy" id="1605990"/>
    <lineage>
        <taxon>Bacteria</taxon>
        <taxon>Bacillati</taxon>
        <taxon>Actinomycetota</taxon>
        <taxon>Actinomycetes</taxon>
        <taxon>Streptosporangiales</taxon>
        <taxon>Nocardiopsidaceae</taxon>
        <taxon>Actinorugispora</taxon>
    </lineage>
</organism>
<reference evidence="1 2" key="1">
    <citation type="submission" date="2019-03" db="EMBL/GenBank/DDBJ databases">
        <title>Genomic Encyclopedia of Type Strains, Phase IV (KMG-IV): sequencing the most valuable type-strain genomes for metagenomic binning, comparative biology and taxonomic classification.</title>
        <authorList>
            <person name="Goeker M."/>
        </authorList>
    </citation>
    <scope>NUCLEOTIDE SEQUENCE [LARGE SCALE GENOMIC DNA]</scope>
    <source>
        <strain evidence="1 2">DSM 46770</strain>
    </source>
</reference>
<name>A0A4R6V0Y0_9ACTN</name>
<dbReference type="AlphaFoldDB" id="A0A4R6V0Y0"/>
<evidence type="ECO:0000313" key="2">
    <source>
        <dbReference type="Proteomes" id="UP000295281"/>
    </source>
</evidence>
<proteinExistence type="predicted"/>
<accession>A0A4R6V0Y0</accession>